<keyword evidence="3" id="KW-1185">Reference proteome</keyword>
<reference evidence="2" key="1">
    <citation type="journal article" date="2021" name="Nat. Commun.">
        <title>Genetic determinants of endophytism in the Arabidopsis root mycobiome.</title>
        <authorList>
            <person name="Mesny F."/>
            <person name="Miyauchi S."/>
            <person name="Thiergart T."/>
            <person name="Pickel B."/>
            <person name="Atanasova L."/>
            <person name="Karlsson M."/>
            <person name="Huettel B."/>
            <person name="Barry K.W."/>
            <person name="Haridas S."/>
            <person name="Chen C."/>
            <person name="Bauer D."/>
            <person name="Andreopoulos W."/>
            <person name="Pangilinan J."/>
            <person name="LaButti K."/>
            <person name="Riley R."/>
            <person name="Lipzen A."/>
            <person name="Clum A."/>
            <person name="Drula E."/>
            <person name="Henrissat B."/>
            <person name="Kohler A."/>
            <person name="Grigoriev I.V."/>
            <person name="Martin F.M."/>
            <person name="Hacquard S."/>
        </authorList>
    </citation>
    <scope>NUCLEOTIDE SEQUENCE</scope>
    <source>
        <strain evidence="2">MPI-CAGE-CH-0230</strain>
    </source>
</reference>
<comment type="caution">
    <text evidence="2">The sequence shown here is derived from an EMBL/GenBank/DDBJ whole genome shotgun (WGS) entry which is preliminary data.</text>
</comment>
<evidence type="ECO:0000259" key="1">
    <source>
        <dbReference type="Pfam" id="PF01425"/>
    </source>
</evidence>
<dbReference type="EMBL" id="JAGTJQ010000009">
    <property type="protein sequence ID" value="KAH7024334.1"/>
    <property type="molecule type" value="Genomic_DNA"/>
</dbReference>
<organism evidence="2 3">
    <name type="scientific">Microdochium trichocladiopsis</name>
    <dbReference type="NCBI Taxonomy" id="1682393"/>
    <lineage>
        <taxon>Eukaryota</taxon>
        <taxon>Fungi</taxon>
        <taxon>Dikarya</taxon>
        <taxon>Ascomycota</taxon>
        <taxon>Pezizomycotina</taxon>
        <taxon>Sordariomycetes</taxon>
        <taxon>Xylariomycetidae</taxon>
        <taxon>Xylariales</taxon>
        <taxon>Microdochiaceae</taxon>
        <taxon>Microdochium</taxon>
    </lineage>
</organism>
<dbReference type="GO" id="GO:0003824">
    <property type="term" value="F:catalytic activity"/>
    <property type="evidence" value="ECO:0007669"/>
    <property type="project" value="InterPro"/>
</dbReference>
<dbReference type="InterPro" id="IPR000120">
    <property type="entry name" value="Amidase"/>
</dbReference>
<dbReference type="InterPro" id="IPR023631">
    <property type="entry name" value="Amidase_dom"/>
</dbReference>
<feature type="domain" description="Amidase" evidence="1">
    <location>
        <begin position="26"/>
        <end position="230"/>
    </location>
</feature>
<dbReference type="Gene3D" id="3.90.1300.10">
    <property type="entry name" value="Amidase signature (AS) domain"/>
    <property type="match status" value="1"/>
</dbReference>
<evidence type="ECO:0000313" key="2">
    <source>
        <dbReference type="EMBL" id="KAH7024334.1"/>
    </source>
</evidence>
<dbReference type="InterPro" id="IPR036928">
    <property type="entry name" value="AS_sf"/>
</dbReference>
<dbReference type="PANTHER" id="PTHR11895:SF171">
    <property type="entry name" value="AMIDASE DOMAIN-CONTAINING PROTEIN"/>
    <property type="match status" value="1"/>
</dbReference>
<accession>A0A9P8XXE8</accession>
<dbReference type="Proteomes" id="UP000756346">
    <property type="component" value="Unassembled WGS sequence"/>
</dbReference>
<dbReference type="SUPFAM" id="SSF75304">
    <property type="entry name" value="Amidase signature (AS) enzymes"/>
    <property type="match status" value="1"/>
</dbReference>
<name>A0A9P8XXE8_9PEZI</name>
<dbReference type="OrthoDB" id="1879366at2759"/>
<proteinExistence type="predicted"/>
<dbReference type="AlphaFoldDB" id="A0A9P8XXE8"/>
<protein>
    <submittedName>
        <fullName evidence="2">Amidase signature domain-containing protein</fullName>
    </submittedName>
</protein>
<dbReference type="Pfam" id="PF01425">
    <property type="entry name" value="Amidase"/>
    <property type="match status" value="1"/>
</dbReference>
<dbReference type="GeneID" id="70188816"/>
<evidence type="ECO:0000313" key="3">
    <source>
        <dbReference type="Proteomes" id="UP000756346"/>
    </source>
</evidence>
<dbReference type="RefSeq" id="XP_046007882.1">
    <property type="nucleotide sequence ID" value="XM_046159270.1"/>
</dbReference>
<sequence length="237" mass="25370">MSPMIDHIGPIASSLEDVAMLLKPVLKVGLLTEAFSVSGLSPDVAKLIKQTTYEAFTAAGASVTITSVPMHAEAPVIWTPATRPSMSQWLSQGRPSGYLSYLAPHIAPQWPPDQQMYELLNRRAGRCRLSGGMSAAATAYPAGLEAKAHREVFELRAAYDRALDEVDVLVLPCTPTVSMPHPDLRENGTGILEKLAPAVGLTSNTCPFNNITEHPAMSVPCGTLPVVVEADGERKEV</sequence>
<gene>
    <name evidence="2" type="ORF">B0I36DRAFT_366285</name>
</gene>
<dbReference type="PANTHER" id="PTHR11895">
    <property type="entry name" value="TRANSAMIDASE"/>
    <property type="match status" value="1"/>
</dbReference>